<keyword evidence="2" id="KW-1185">Reference proteome</keyword>
<accession>A0A650CRF5</accession>
<evidence type="ECO:0000313" key="2">
    <source>
        <dbReference type="Proteomes" id="UP000423396"/>
    </source>
</evidence>
<proteinExistence type="predicted"/>
<dbReference type="EMBL" id="CP045483">
    <property type="protein sequence ID" value="QGR20325.1"/>
    <property type="molecule type" value="Genomic_DNA"/>
</dbReference>
<gene>
    <name evidence="1" type="ORF">D1868_10220</name>
</gene>
<sequence length="152" mass="17983">MDDEFLNYLLGNESNRRKIIEEKYSKSDVEILRRLNDIEIMLRQVIKSVGSNDRKLTENSLCERILEKGFVILEGHEINKNLHPSLFVLPLDEGRVLVTFKDTIDLLIALFEKFEENVETNIPKRLLPLFSFLRRSGLIYYNHVSRRYELVK</sequence>
<dbReference type="Proteomes" id="UP000423396">
    <property type="component" value="Chromosome"/>
</dbReference>
<reference evidence="1 2" key="1">
    <citation type="submission" date="2019-10" db="EMBL/GenBank/DDBJ databases">
        <title>Genome Sequences from Six Type Strain Members of the Archaeal Family Sulfolobaceae: Acidianus ambivalens, Acidianus infernus, Metallosphaera prunae, Stygiolobus azoricus, Sulfolobus metallicus, and Sulfurisphaera ohwakuensis.</title>
        <authorList>
            <person name="Counts J.A."/>
            <person name="Kelly R.M."/>
        </authorList>
    </citation>
    <scope>NUCLEOTIDE SEQUENCE [LARGE SCALE GENOMIC DNA]</scope>
    <source>
        <strain evidence="1 2">FC6</strain>
    </source>
</reference>
<organism evidence="1 2">
    <name type="scientific">Stygiolobus azoricus</name>
    <dbReference type="NCBI Taxonomy" id="41675"/>
    <lineage>
        <taxon>Archaea</taxon>
        <taxon>Thermoproteota</taxon>
        <taxon>Thermoprotei</taxon>
        <taxon>Sulfolobales</taxon>
        <taxon>Sulfolobaceae</taxon>
        <taxon>Stygiolobus</taxon>
    </lineage>
</organism>
<dbReference type="OrthoDB" id="38858at2157"/>
<dbReference type="GeneID" id="42799450"/>
<dbReference type="RefSeq" id="WP_156007776.1">
    <property type="nucleotide sequence ID" value="NZ_CP045483.1"/>
</dbReference>
<evidence type="ECO:0000313" key="1">
    <source>
        <dbReference type="EMBL" id="QGR20325.1"/>
    </source>
</evidence>
<dbReference type="KEGG" id="sazo:D1868_10220"/>
<dbReference type="AlphaFoldDB" id="A0A650CRF5"/>
<protein>
    <submittedName>
        <fullName evidence="1">Uncharacterized protein</fullName>
    </submittedName>
</protein>
<name>A0A650CRF5_9CREN</name>